<proteinExistence type="inferred from homology"/>
<dbReference type="PANTHER" id="PTHR19136:SF81">
    <property type="entry name" value="MOLYBDENUM COFACTOR GUANYLYLTRANSFERASE"/>
    <property type="match status" value="1"/>
</dbReference>
<evidence type="ECO:0000256" key="7">
    <source>
        <dbReference type="ARBA" id="ARBA00023150"/>
    </source>
</evidence>
<keyword evidence="6 8" id="KW-0342">GTP-binding</keyword>
<evidence type="ECO:0000259" key="9">
    <source>
        <dbReference type="Pfam" id="PF12804"/>
    </source>
</evidence>
<evidence type="ECO:0000256" key="8">
    <source>
        <dbReference type="HAMAP-Rule" id="MF_00316"/>
    </source>
</evidence>
<sequence length="195" mass="22585">MDTCGVILAGGKSRRMGTNKSLLKIGNQTVINRIFLELMKVTNCLSIVTHQPQLYNDLPARFVTDRYQESGPLAGIEAALYYNKADVFIITACDMPFIQYPILQYMIDNLEDYDGVVPVYQTHMHPLAAVYKKSVLEEVQKQLDKGERKVTGFFEEMNIRFIHDFHGFPRDQVERHFFNMNTPEQYEHAKTMRLV</sequence>
<evidence type="ECO:0000256" key="3">
    <source>
        <dbReference type="ARBA" id="ARBA00022723"/>
    </source>
</evidence>
<dbReference type="RefSeq" id="WP_166530428.1">
    <property type="nucleotide sequence ID" value="NZ_JAGSOT010000029.1"/>
</dbReference>
<dbReference type="EMBL" id="JAGSOT010000029">
    <property type="protein sequence ID" value="MBR7796560.1"/>
    <property type="molecule type" value="Genomic_DNA"/>
</dbReference>
<reference evidence="10" key="1">
    <citation type="submission" date="2021-04" db="EMBL/GenBank/DDBJ databases">
        <title>Isolation and polyphasic classification of algal microorganism.</title>
        <authorList>
            <person name="Wang S."/>
        </authorList>
    </citation>
    <scope>NUCLEOTIDE SEQUENCE</scope>
    <source>
        <strain evidence="10">720a</strain>
    </source>
</reference>
<keyword evidence="4 8" id="KW-0547">Nucleotide-binding</keyword>
<dbReference type="CDD" id="cd02503">
    <property type="entry name" value="MobA"/>
    <property type="match status" value="1"/>
</dbReference>
<dbReference type="InterPro" id="IPR013482">
    <property type="entry name" value="Molybde_CF_guanTrfase"/>
</dbReference>
<keyword evidence="3 8" id="KW-0479">Metal-binding</keyword>
<dbReference type="InterPro" id="IPR025877">
    <property type="entry name" value="MobA-like_NTP_Trfase"/>
</dbReference>
<evidence type="ECO:0000256" key="4">
    <source>
        <dbReference type="ARBA" id="ARBA00022741"/>
    </source>
</evidence>
<dbReference type="GO" id="GO:0006777">
    <property type="term" value="P:Mo-molybdopterin cofactor biosynthetic process"/>
    <property type="evidence" value="ECO:0007669"/>
    <property type="project" value="UniProtKB-KW"/>
</dbReference>
<dbReference type="PANTHER" id="PTHR19136">
    <property type="entry name" value="MOLYBDENUM COFACTOR GUANYLYLTRANSFERASE"/>
    <property type="match status" value="1"/>
</dbReference>
<dbReference type="HAMAP" id="MF_00316">
    <property type="entry name" value="MobA"/>
    <property type="match status" value="1"/>
</dbReference>
<evidence type="ECO:0000256" key="5">
    <source>
        <dbReference type="ARBA" id="ARBA00022842"/>
    </source>
</evidence>
<evidence type="ECO:0000256" key="2">
    <source>
        <dbReference type="ARBA" id="ARBA00022679"/>
    </source>
</evidence>
<evidence type="ECO:0000256" key="6">
    <source>
        <dbReference type="ARBA" id="ARBA00023134"/>
    </source>
</evidence>
<keyword evidence="1 8" id="KW-0963">Cytoplasm</keyword>
<protein>
    <recommendedName>
        <fullName evidence="8">Probable molybdenum cofactor guanylyltransferase</fullName>
        <shortName evidence="8">MoCo guanylyltransferase</shortName>
        <ecNumber evidence="8">2.7.7.77</ecNumber>
    </recommendedName>
    <alternativeName>
        <fullName evidence="8">GTP:molybdopterin guanylyltransferase</fullName>
    </alternativeName>
    <alternativeName>
        <fullName evidence="8">Mo-MPT guanylyltransferase</fullName>
    </alternativeName>
    <alternativeName>
        <fullName evidence="8">Molybdopterin guanylyltransferase</fullName>
    </alternativeName>
    <alternativeName>
        <fullName evidence="8">Molybdopterin-guanine dinucleotide synthase</fullName>
        <shortName evidence="8">MGD synthase</shortName>
    </alternativeName>
</protein>
<dbReference type="SUPFAM" id="SSF53448">
    <property type="entry name" value="Nucleotide-diphospho-sugar transferases"/>
    <property type="match status" value="1"/>
</dbReference>
<dbReference type="InterPro" id="IPR029044">
    <property type="entry name" value="Nucleotide-diphossugar_trans"/>
</dbReference>
<comment type="cofactor">
    <cofactor evidence="8">
        <name>Mg(2+)</name>
        <dbReference type="ChEBI" id="CHEBI:18420"/>
    </cofactor>
</comment>
<dbReference type="Proteomes" id="UP000675284">
    <property type="component" value="Unassembled WGS sequence"/>
</dbReference>
<keyword evidence="7 8" id="KW-0501">Molybdenum cofactor biosynthesis</keyword>
<name>A0A941ICW1_9BACI</name>
<accession>A0A941ICW1</accession>
<comment type="subcellular location">
    <subcellularLocation>
        <location evidence="8">Cytoplasm</location>
    </subcellularLocation>
</comment>
<gene>
    <name evidence="8" type="primary">mobA</name>
    <name evidence="10" type="ORF">KCX74_10975</name>
</gene>
<comment type="caution">
    <text evidence="10">The sequence shown here is derived from an EMBL/GenBank/DDBJ whole genome shotgun (WGS) entry which is preliminary data.</text>
</comment>
<evidence type="ECO:0000313" key="11">
    <source>
        <dbReference type="Proteomes" id="UP000675284"/>
    </source>
</evidence>
<organism evidence="10 11">
    <name type="scientific">Virgibacillus salarius</name>
    <dbReference type="NCBI Taxonomy" id="447199"/>
    <lineage>
        <taxon>Bacteria</taxon>
        <taxon>Bacillati</taxon>
        <taxon>Bacillota</taxon>
        <taxon>Bacilli</taxon>
        <taxon>Bacillales</taxon>
        <taxon>Bacillaceae</taxon>
        <taxon>Virgibacillus</taxon>
    </lineage>
</organism>
<feature type="binding site" evidence="8">
    <location>
        <position position="20"/>
    </location>
    <ligand>
        <name>GTP</name>
        <dbReference type="ChEBI" id="CHEBI:37565"/>
    </ligand>
</feature>
<keyword evidence="2 8" id="KW-0808">Transferase</keyword>
<feature type="binding site" evidence="8">
    <location>
        <position position="94"/>
    </location>
    <ligand>
        <name>GTP</name>
        <dbReference type="ChEBI" id="CHEBI:37565"/>
    </ligand>
</feature>
<dbReference type="GO" id="GO:0005525">
    <property type="term" value="F:GTP binding"/>
    <property type="evidence" value="ECO:0007669"/>
    <property type="project" value="UniProtKB-UniRule"/>
</dbReference>
<feature type="domain" description="MobA-like NTP transferase" evidence="9">
    <location>
        <begin position="5"/>
        <end position="151"/>
    </location>
</feature>
<comment type="catalytic activity">
    <reaction evidence="8">
        <text>Mo-molybdopterin + GTP + H(+) = Mo-molybdopterin guanine dinucleotide + diphosphate</text>
        <dbReference type="Rhea" id="RHEA:34243"/>
        <dbReference type="ChEBI" id="CHEBI:15378"/>
        <dbReference type="ChEBI" id="CHEBI:33019"/>
        <dbReference type="ChEBI" id="CHEBI:37565"/>
        <dbReference type="ChEBI" id="CHEBI:71302"/>
        <dbReference type="ChEBI" id="CHEBI:71310"/>
        <dbReference type="EC" id="2.7.7.77"/>
    </reaction>
</comment>
<comment type="caution">
    <text evidence="8">Lacks conserved residue(s) required for the propagation of feature annotation.</text>
</comment>
<feature type="binding site" evidence="8">
    <location>
        <begin position="8"/>
        <end position="10"/>
    </location>
    <ligand>
        <name>GTP</name>
        <dbReference type="ChEBI" id="CHEBI:37565"/>
    </ligand>
</feature>
<feature type="binding site" evidence="8">
    <location>
        <position position="94"/>
    </location>
    <ligand>
        <name>Mg(2+)</name>
        <dbReference type="ChEBI" id="CHEBI:18420"/>
    </ligand>
</feature>
<evidence type="ECO:0000256" key="1">
    <source>
        <dbReference type="ARBA" id="ARBA00022490"/>
    </source>
</evidence>
<dbReference type="GO" id="GO:0046872">
    <property type="term" value="F:metal ion binding"/>
    <property type="evidence" value="ECO:0007669"/>
    <property type="project" value="UniProtKB-KW"/>
</dbReference>
<comment type="function">
    <text evidence="8">Transfers a GMP moiety from GTP to Mo-molybdopterin (Mo-MPT) cofactor (Moco or molybdenum cofactor) to form Mo-molybdopterin guanine dinucleotide (Mo-MGD) cofactor.</text>
</comment>
<dbReference type="EC" id="2.7.7.77" evidence="8"/>
<dbReference type="GO" id="GO:0061603">
    <property type="term" value="F:molybdenum cofactor guanylyltransferase activity"/>
    <property type="evidence" value="ECO:0007669"/>
    <property type="project" value="UniProtKB-EC"/>
</dbReference>
<keyword evidence="11" id="KW-1185">Reference proteome</keyword>
<evidence type="ECO:0000313" key="10">
    <source>
        <dbReference type="EMBL" id="MBR7796560.1"/>
    </source>
</evidence>
<feature type="binding site" evidence="8">
    <location>
        <position position="65"/>
    </location>
    <ligand>
        <name>GTP</name>
        <dbReference type="ChEBI" id="CHEBI:37565"/>
    </ligand>
</feature>
<keyword evidence="5 8" id="KW-0460">Magnesium</keyword>
<dbReference type="Gene3D" id="3.90.550.10">
    <property type="entry name" value="Spore Coat Polysaccharide Biosynthesis Protein SpsA, Chain A"/>
    <property type="match status" value="1"/>
</dbReference>
<dbReference type="Pfam" id="PF12804">
    <property type="entry name" value="NTP_transf_3"/>
    <property type="match status" value="1"/>
</dbReference>
<dbReference type="AlphaFoldDB" id="A0A941ICW1"/>
<keyword evidence="10" id="KW-0548">Nucleotidyltransferase</keyword>
<comment type="similarity">
    <text evidence="8">Belongs to the MobA family.</text>
</comment>
<comment type="domain">
    <text evidence="8">The N-terminal domain determines nucleotide recognition and specific binding, while the C-terminal domain determines the specific binding to the target protein.</text>
</comment>
<dbReference type="GO" id="GO:0005737">
    <property type="term" value="C:cytoplasm"/>
    <property type="evidence" value="ECO:0007669"/>
    <property type="project" value="UniProtKB-SubCell"/>
</dbReference>